<dbReference type="SUPFAM" id="SSF56784">
    <property type="entry name" value="HAD-like"/>
    <property type="match status" value="1"/>
</dbReference>
<reference evidence="4 5" key="1">
    <citation type="submission" date="2019-12" db="EMBL/GenBank/DDBJ databases">
        <title>Strain KN286 was isolated from seawater, which was collected from Caroline Seamount in the tropical western Pacific.</title>
        <authorList>
            <person name="Wang Q."/>
        </authorList>
    </citation>
    <scope>NUCLEOTIDE SEQUENCE [LARGE SCALE GENOMIC DNA]</scope>
    <source>
        <strain evidence="4 5">KN286</strain>
    </source>
</reference>
<organism evidence="4 5">
    <name type="scientific">Oceanomicrobium pacificus</name>
    <dbReference type="NCBI Taxonomy" id="2692916"/>
    <lineage>
        <taxon>Bacteria</taxon>
        <taxon>Pseudomonadati</taxon>
        <taxon>Pseudomonadota</taxon>
        <taxon>Alphaproteobacteria</taxon>
        <taxon>Rhodobacterales</taxon>
        <taxon>Paracoccaceae</taxon>
        <taxon>Oceanomicrobium</taxon>
    </lineage>
</organism>
<keyword evidence="2 4" id="KW-0378">Hydrolase</keyword>
<keyword evidence="5" id="KW-1185">Reference proteome</keyword>
<dbReference type="SFLD" id="SFLDS00003">
    <property type="entry name" value="Haloacid_Dehalogenase"/>
    <property type="match status" value="1"/>
</dbReference>
<dbReference type="PANTHER" id="PTHR46470">
    <property type="entry name" value="N-ACYLNEURAMINATE-9-PHOSPHATASE"/>
    <property type="match status" value="1"/>
</dbReference>
<keyword evidence="3" id="KW-0460">Magnesium</keyword>
<dbReference type="Pfam" id="PF00702">
    <property type="entry name" value="Hydrolase"/>
    <property type="match status" value="1"/>
</dbReference>
<dbReference type="GO" id="GO:0016791">
    <property type="term" value="F:phosphatase activity"/>
    <property type="evidence" value="ECO:0007669"/>
    <property type="project" value="TreeGrafter"/>
</dbReference>
<dbReference type="EMBL" id="WUWG01000003">
    <property type="protein sequence ID" value="MXU65215.1"/>
    <property type="molecule type" value="Genomic_DNA"/>
</dbReference>
<dbReference type="PANTHER" id="PTHR46470:SF2">
    <property type="entry name" value="GLYCERALDEHYDE 3-PHOSPHATE PHOSPHATASE"/>
    <property type="match status" value="1"/>
</dbReference>
<dbReference type="RefSeq" id="WP_160853498.1">
    <property type="nucleotide sequence ID" value="NZ_WUWG01000003.1"/>
</dbReference>
<dbReference type="Proteomes" id="UP000436016">
    <property type="component" value="Unassembled WGS sequence"/>
</dbReference>
<sequence>MAVRLVVFDLDDTLYLERDHVLSGFDHLERLCREALGVEGFGTACRDSFLADPNAPAIDRAVVRTGIGPALEAAGIDPVAELRGHRPKIALCPDAKNLLGILPAHVPTGIVTDGRLVTQNLKIDALGLRERISTVHINDPSRGGHFKPDTPAFADLQADFGVTGEACIYIGDNPAKDFIGPRRLGWTTVQVERSARLHHTAPPTPAHAADLTVARLDAPELLSILP</sequence>
<evidence type="ECO:0000313" key="4">
    <source>
        <dbReference type="EMBL" id="MXU65215.1"/>
    </source>
</evidence>
<dbReference type="SFLD" id="SFLDG01129">
    <property type="entry name" value="C1.5:_HAD__Beta-PGM__Phosphata"/>
    <property type="match status" value="1"/>
</dbReference>
<dbReference type="Gene3D" id="1.10.150.520">
    <property type="match status" value="1"/>
</dbReference>
<evidence type="ECO:0000313" key="5">
    <source>
        <dbReference type="Proteomes" id="UP000436016"/>
    </source>
</evidence>
<dbReference type="InterPro" id="IPR051400">
    <property type="entry name" value="HAD-like_hydrolase"/>
</dbReference>
<name>A0A6B0TTU2_9RHOB</name>
<proteinExistence type="predicted"/>
<evidence type="ECO:0000256" key="3">
    <source>
        <dbReference type="ARBA" id="ARBA00022842"/>
    </source>
</evidence>
<dbReference type="Gene3D" id="3.40.50.1000">
    <property type="entry name" value="HAD superfamily/HAD-like"/>
    <property type="match status" value="1"/>
</dbReference>
<protein>
    <submittedName>
        <fullName evidence="4">HAD hydrolase-like protein</fullName>
    </submittedName>
</protein>
<evidence type="ECO:0000256" key="1">
    <source>
        <dbReference type="ARBA" id="ARBA00022723"/>
    </source>
</evidence>
<accession>A0A6B0TTU2</accession>
<dbReference type="AlphaFoldDB" id="A0A6B0TTU2"/>
<comment type="caution">
    <text evidence="4">The sequence shown here is derived from an EMBL/GenBank/DDBJ whole genome shotgun (WGS) entry which is preliminary data.</text>
</comment>
<dbReference type="InterPro" id="IPR023214">
    <property type="entry name" value="HAD_sf"/>
</dbReference>
<dbReference type="GO" id="GO:0046872">
    <property type="term" value="F:metal ion binding"/>
    <property type="evidence" value="ECO:0007669"/>
    <property type="project" value="UniProtKB-KW"/>
</dbReference>
<keyword evidence="1" id="KW-0479">Metal-binding</keyword>
<dbReference type="InterPro" id="IPR036412">
    <property type="entry name" value="HAD-like_sf"/>
</dbReference>
<evidence type="ECO:0000256" key="2">
    <source>
        <dbReference type="ARBA" id="ARBA00022801"/>
    </source>
</evidence>
<gene>
    <name evidence="4" type="ORF">GSH16_07130</name>
</gene>